<keyword evidence="2" id="KW-1185">Reference proteome</keyword>
<dbReference type="EMBL" id="BSTX01000006">
    <property type="protein sequence ID" value="GLZ81526.1"/>
    <property type="molecule type" value="Genomic_DNA"/>
</dbReference>
<gene>
    <name evidence="1" type="ORF">Afil01_63330</name>
</gene>
<comment type="caution">
    <text evidence="1">The sequence shown here is derived from an EMBL/GenBank/DDBJ whole genome shotgun (WGS) entry which is preliminary data.</text>
</comment>
<accession>A0A9W6SSB5</accession>
<name>A0A9W6SSB5_9ACTN</name>
<organism evidence="1 2">
    <name type="scientific">Actinorhabdospora filicis</name>
    <dbReference type="NCBI Taxonomy" id="1785913"/>
    <lineage>
        <taxon>Bacteria</taxon>
        <taxon>Bacillati</taxon>
        <taxon>Actinomycetota</taxon>
        <taxon>Actinomycetes</taxon>
        <taxon>Micromonosporales</taxon>
        <taxon>Micromonosporaceae</taxon>
        <taxon>Actinorhabdospora</taxon>
    </lineage>
</organism>
<dbReference type="AlphaFoldDB" id="A0A9W6SSB5"/>
<evidence type="ECO:0000313" key="1">
    <source>
        <dbReference type="EMBL" id="GLZ81526.1"/>
    </source>
</evidence>
<dbReference type="Proteomes" id="UP001165079">
    <property type="component" value="Unassembled WGS sequence"/>
</dbReference>
<sequence length="251" mass="27674">MPWHATEIERTKDAMRPYSPAPLLETPELRITVEGTRVRATGAHSWIHDTRVLPTSAHLNDGSILVLTDSLDYHAWGHLGPALLLDAVSGELVAELRGERGAVHEGGFLLGLEGYDYFDTWHYDGRGELLDGWRSYGHYLPGGIVVERDRNTRTSARIVRLLPGGEIRRGHRLKSGTTGEPVMLADGTILVADGGRLIAVDGELRASEMAVILRKPAVIDLRLDGDVLTAEATSRDGAHSTRVRYRLHRAR</sequence>
<protein>
    <submittedName>
        <fullName evidence="1">Uncharacterized protein</fullName>
    </submittedName>
</protein>
<proteinExistence type="predicted"/>
<reference evidence="1" key="1">
    <citation type="submission" date="2023-03" db="EMBL/GenBank/DDBJ databases">
        <title>Actinorhabdospora filicis NBRC 111898.</title>
        <authorList>
            <person name="Ichikawa N."/>
            <person name="Sato H."/>
            <person name="Tonouchi N."/>
        </authorList>
    </citation>
    <scope>NUCLEOTIDE SEQUENCE</scope>
    <source>
        <strain evidence="1">NBRC 111898</strain>
    </source>
</reference>
<evidence type="ECO:0000313" key="2">
    <source>
        <dbReference type="Proteomes" id="UP001165079"/>
    </source>
</evidence>
<dbReference type="RefSeq" id="WP_285667011.1">
    <property type="nucleotide sequence ID" value="NZ_BSTX01000006.1"/>
</dbReference>